<dbReference type="EMBL" id="SNRW01032293">
    <property type="protein sequence ID" value="KAA6356859.1"/>
    <property type="molecule type" value="Genomic_DNA"/>
</dbReference>
<proteinExistence type="predicted"/>
<evidence type="ECO:0000313" key="2">
    <source>
        <dbReference type="Proteomes" id="UP000324800"/>
    </source>
</evidence>
<organism evidence="1 2">
    <name type="scientific">Streblomastix strix</name>
    <dbReference type="NCBI Taxonomy" id="222440"/>
    <lineage>
        <taxon>Eukaryota</taxon>
        <taxon>Metamonada</taxon>
        <taxon>Preaxostyla</taxon>
        <taxon>Oxymonadida</taxon>
        <taxon>Streblomastigidae</taxon>
        <taxon>Streblomastix</taxon>
    </lineage>
</organism>
<evidence type="ECO:0000313" key="1">
    <source>
        <dbReference type="EMBL" id="KAA6356859.1"/>
    </source>
</evidence>
<protein>
    <submittedName>
        <fullName evidence="1">Uncharacterized protein</fullName>
    </submittedName>
</protein>
<gene>
    <name evidence="1" type="ORF">EZS28_047613</name>
</gene>
<name>A0A5J4TFF5_9EUKA</name>
<reference evidence="1 2" key="1">
    <citation type="submission" date="2019-03" db="EMBL/GenBank/DDBJ databases">
        <title>Single cell metagenomics reveals metabolic interactions within the superorganism composed of flagellate Streblomastix strix and complex community of Bacteroidetes bacteria on its surface.</title>
        <authorList>
            <person name="Treitli S.C."/>
            <person name="Kolisko M."/>
            <person name="Husnik F."/>
            <person name="Keeling P."/>
            <person name="Hampl V."/>
        </authorList>
    </citation>
    <scope>NUCLEOTIDE SEQUENCE [LARGE SCALE GENOMIC DNA]</scope>
    <source>
        <strain evidence="1">ST1C</strain>
    </source>
</reference>
<dbReference type="Proteomes" id="UP000324800">
    <property type="component" value="Unassembled WGS sequence"/>
</dbReference>
<feature type="non-terminal residue" evidence="1">
    <location>
        <position position="111"/>
    </location>
</feature>
<comment type="caution">
    <text evidence="1">The sequence shown here is derived from an EMBL/GenBank/DDBJ whole genome shotgun (WGS) entry which is preliminary data.</text>
</comment>
<sequence>MLAWKLATDDSFMRGYNSTKVGARTSIQMILHYNIVNGIIDNYKVLDTDPINTENQNNFAGFIGTRSYPISTQIAQTPLVHFLCDSIVRIMFDDAPELQILNLEVIGVIGG</sequence>
<accession>A0A5J4TFF5</accession>
<dbReference type="AlphaFoldDB" id="A0A5J4TFF5"/>